<proteinExistence type="predicted"/>
<reference evidence="4 5" key="1">
    <citation type="submission" date="2022-04" db="EMBL/GenBank/DDBJ databases">
        <title>Leucobacter sp. isolated from rhizosphere of garlic.</title>
        <authorList>
            <person name="Won M."/>
            <person name="Lee C.-M."/>
            <person name="Woen H.-Y."/>
            <person name="Kwon S.-W."/>
        </authorList>
    </citation>
    <scope>NUCLEOTIDE SEQUENCE [LARGE SCALE GENOMIC DNA]</scope>
    <source>
        <strain evidence="4 5">H21R-40</strain>
    </source>
</reference>
<dbReference type="Pfam" id="PF01494">
    <property type="entry name" value="FAD_binding_3"/>
    <property type="match status" value="2"/>
</dbReference>
<keyword evidence="5" id="KW-1185">Reference proteome</keyword>
<accession>A0ABY4FIS1</accession>
<sequence>MADGAPGPGGPGALGAAGAAGAVHAGHDAIIVGAGPAGLCAAAELARAGVDVLLLERRETRAAGSRAIGVHPPTLRALEAGGVTERILTEAVRIRRGEARSAGRAGPRLGAVTFAQVDRRFPFIAAAPQAATEAALAAAAPPPVFGVEVLALDEDEAGVTVRVRLGGRAGATIVGAGAVPARLEPPAGTAPGTTPPTGRIAVLRARVVIVAAGGPGRALLPRAFRPRGRVYGDRYLMTDLASAPEEPAGTAVLTLAAAGVVESFPLPGGGRRLVAWDGRVERDPATPGTAASGRPPGFRGDAPIARAAAARLGEAVAQRTGSETLAARVESASGFGIRRVLLDRLRTARIIAIGDAAHEVSPIGGQGMNLGLVDAATLAPALAAWLRRREGDPEPERRLARWERRRLASARTAARLAGLDTALGRGRSPVAAAALRAAIAAAAAPLARPAARAFAMGLDRDAGGR</sequence>
<dbReference type="PANTHER" id="PTHR43476">
    <property type="entry name" value="3-(3-HYDROXY-PHENYL)PROPIONATE/3-HYDROXYCINNAMIC ACID HYDROXYLASE"/>
    <property type="match status" value="1"/>
</dbReference>
<feature type="region of interest" description="Disordered" evidence="2">
    <location>
        <begin position="280"/>
        <end position="300"/>
    </location>
</feature>
<organism evidence="4 5">
    <name type="scientific">Leucobacter allii</name>
    <dbReference type="NCBI Taxonomy" id="2932247"/>
    <lineage>
        <taxon>Bacteria</taxon>
        <taxon>Bacillati</taxon>
        <taxon>Actinomycetota</taxon>
        <taxon>Actinomycetes</taxon>
        <taxon>Micrococcales</taxon>
        <taxon>Microbacteriaceae</taxon>
        <taxon>Leucobacter</taxon>
    </lineage>
</organism>
<feature type="domain" description="FAD-binding" evidence="3">
    <location>
        <begin position="311"/>
        <end position="414"/>
    </location>
</feature>
<keyword evidence="4" id="KW-0503">Monooxygenase</keyword>
<dbReference type="Gene3D" id="3.50.50.60">
    <property type="entry name" value="FAD/NAD(P)-binding domain"/>
    <property type="match status" value="2"/>
</dbReference>
<evidence type="ECO:0000313" key="4">
    <source>
        <dbReference type="EMBL" id="UOQ55872.1"/>
    </source>
</evidence>
<keyword evidence="1" id="KW-0560">Oxidoreductase</keyword>
<evidence type="ECO:0000256" key="1">
    <source>
        <dbReference type="ARBA" id="ARBA00023002"/>
    </source>
</evidence>
<dbReference type="GO" id="GO:0004497">
    <property type="term" value="F:monooxygenase activity"/>
    <property type="evidence" value="ECO:0007669"/>
    <property type="project" value="UniProtKB-KW"/>
</dbReference>
<protein>
    <submittedName>
        <fullName evidence="4">FAD-dependent monooxygenase</fullName>
    </submittedName>
</protein>
<evidence type="ECO:0000313" key="5">
    <source>
        <dbReference type="Proteomes" id="UP000831786"/>
    </source>
</evidence>
<evidence type="ECO:0000259" key="3">
    <source>
        <dbReference type="Pfam" id="PF01494"/>
    </source>
</evidence>
<dbReference type="EMBL" id="CP095045">
    <property type="protein sequence ID" value="UOQ55872.1"/>
    <property type="molecule type" value="Genomic_DNA"/>
</dbReference>
<evidence type="ECO:0000256" key="2">
    <source>
        <dbReference type="SAM" id="MobiDB-lite"/>
    </source>
</evidence>
<dbReference type="InterPro" id="IPR050631">
    <property type="entry name" value="PheA/TfdB_FAD_monoxygenase"/>
</dbReference>
<dbReference type="PANTHER" id="PTHR43476:SF3">
    <property type="entry name" value="FAD-BINDING MONOOXYGENASE"/>
    <property type="match status" value="1"/>
</dbReference>
<dbReference type="InterPro" id="IPR036188">
    <property type="entry name" value="FAD/NAD-bd_sf"/>
</dbReference>
<name>A0ABY4FIS1_9MICO</name>
<dbReference type="PRINTS" id="PR00420">
    <property type="entry name" value="RNGMNOXGNASE"/>
</dbReference>
<feature type="domain" description="FAD-binding" evidence="3">
    <location>
        <begin position="28"/>
        <end position="166"/>
    </location>
</feature>
<gene>
    <name evidence="4" type="ORF">MUN78_09140</name>
</gene>
<dbReference type="RefSeq" id="WP_244725924.1">
    <property type="nucleotide sequence ID" value="NZ_CP095045.1"/>
</dbReference>
<dbReference type="InterPro" id="IPR002938">
    <property type="entry name" value="FAD-bd"/>
</dbReference>
<dbReference type="Proteomes" id="UP000831786">
    <property type="component" value="Chromosome"/>
</dbReference>
<dbReference type="SUPFAM" id="SSF51905">
    <property type="entry name" value="FAD/NAD(P)-binding domain"/>
    <property type="match status" value="1"/>
</dbReference>